<protein>
    <submittedName>
        <fullName evidence="1">Uncharacterized protein</fullName>
    </submittedName>
</protein>
<name>A0A2R6W8N5_MARPO</name>
<sequence length="74" mass="8828">MFSNYELSLRSRATHQQPTSFLCSHCFIRWKRTPGSLKVFYRSNPLQLFDRRYRRSEGKGTQPYLKEEYGSSSD</sequence>
<evidence type="ECO:0000313" key="2">
    <source>
        <dbReference type="Proteomes" id="UP000244005"/>
    </source>
</evidence>
<gene>
    <name evidence="1" type="ORF">MARPO_0127s0013</name>
</gene>
<proteinExistence type="predicted"/>
<reference evidence="2" key="1">
    <citation type="journal article" date="2017" name="Cell">
        <title>Insights into land plant evolution garnered from the Marchantia polymorpha genome.</title>
        <authorList>
            <person name="Bowman J.L."/>
            <person name="Kohchi T."/>
            <person name="Yamato K.T."/>
            <person name="Jenkins J."/>
            <person name="Shu S."/>
            <person name="Ishizaki K."/>
            <person name="Yamaoka S."/>
            <person name="Nishihama R."/>
            <person name="Nakamura Y."/>
            <person name="Berger F."/>
            <person name="Adam C."/>
            <person name="Aki S.S."/>
            <person name="Althoff F."/>
            <person name="Araki T."/>
            <person name="Arteaga-Vazquez M.A."/>
            <person name="Balasubrmanian S."/>
            <person name="Barry K."/>
            <person name="Bauer D."/>
            <person name="Boehm C.R."/>
            <person name="Briginshaw L."/>
            <person name="Caballero-Perez J."/>
            <person name="Catarino B."/>
            <person name="Chen F."/>
            <person name="Chiyoda S."/>
            <person name="Chovatia M."/>
            <person name="Davies K.M."/>
            <person name="Delmans M."/>
            <person name="Demura T."/>
            <person name="Dierschke T."/>
            <person name="Dolan L."/>
            <person name="Dorantes-Acosta A.E."/>
            <person name="Eklund D.M."/>
            <person name="Florent S.N."/>
            <person name="Flores-Sandoval E."/>
            <person name="Fujiyama A."/>
            <person name="Fukuzawa H."/>
            <person name="Galik B."/>
            <person name="Grimanelli D."/>
            <person name="Grimwood J."/>
            <person name="Grossniklaus U."/>
            <person name="Hamada T."/>
            <person name="Haseloff J."/>
            <person name="Hetherington A.J."/>
            <person name="Higo A."/>
            <person name="Hirakawa Y."/>
            <person name="Hundley H.N."/>
            <person name="Ikeda Y."/>
            <person name="Inoue K."/>
            <person name="Inoue S.I."/>
            <person name="Ishida S."/>
            <person name="Jia Q."/>
            <person name="Kakita M."/>
            <person name="Kanazawa T."/>
            <person name="Kawai Y."/>
            <person name="Kawashima T."/>
            <person name="Kennedy M."/>
            <person name="Kinose K."/>
            <person name="Kinoshita T."/>
            <person name="Kohara Y."/>
            <person name="Koide E."/>
            <person name="Komatsu K."/>
            <person name="Kopischke S."/>
            <person name="Kubo M."/>
            <person name="Kyozuka J."/>
            <person name="Lagercrantz U."/>
            <person name="Lin S.S."/>
            <person name="Lindquist E."/>
            <person name="Lipzen A.M."/>
            <person name="Lu C.W."/>
            <person name="De Luna E."/>
            <person name="Martienssen R.A."/>
            <person name="Minamino N."/>
            <person name="Mizutani M."/>
            <person name="Mizutani M."/>
            <person name="Mochizuki N."/>
            <person name="Monte I."/>
            <person name="Mosher R."/>
            <person name="Nagasaki H."/>
            <person name="Nakagami H."/>
            <person name="Naramoto S."/>
            <person name="Nishitani K."/>
            <person name="Ohtani M."/>
            <person name="Okamoto T."/>
            <person name="Okumura M."/>
            <person name="Phillips J."/>
            <person name="Pollak B."/>
            <person name="Reinders A."/>
            <person name="Rovekamp M."/>
            <person name="Sano R."/>
            <person name="Sawa S."/>
            <person name="Schmid M.W."/>
            <person name="Shirakawa M."/>
            <person name="Solano R."/>
            <person name="Spunde A."/>
            <person name="Suetsugu N."/>
            <person name="Sugano S."/>
            <person name="Sugiyama A."/>
            <person name="Sun R."/>
            <person name="Suzuki Y."/>
            <person name="Takenaka M."/>
            <person name="Takezawa D."/>
            <person name="Tomogane H."/>
            <person name="Tsuzuki M."/>
            <person name="Ueda T."/>
            <person name="Umeda M."/>
            <person name="Ward J.M."/>
            <person name="Watanabe Y."/>
            <person name="Yazaki K."/>
            <person name="Yokoyama R."/>
            <person name="Yoshitake Y."/>
            <person name="Yotsui I."/>
            <person name="Zachgo S."/>
            <person name="Schmutz J."/>
        </authorList>
    </citation>
    <scope>NUCLEOTIDE SEQUENCE [LARGE SCALE GENOMIC DNA]</scope>
    <source>
        <strain evidence="2">Tak-1</strain>
    </source>
</reference>
<dbReference type="Gramene" id="Mp5g07710.1">
    <property type="protein sequence ID" value="Mp5g07710.1.cds1"/>
    <property type="gene ID" value="Mp5g07710"/>
</dbReference>
<dbReference type="Proteomes" id="UP000244005">
    <property type="component" value="Unassembled WGS sequence"/>
</dbReference>
<keyword evidence="2" id="KW-1185">Reference proteome</keyword>
<organism evidence="1 2">
    <name type="scientific">Marchantia polymorpha</name>
    <name type="common">Common liverwort</name>
    <name type="synonym">Marchantia aquatica</name>
    <dbReference type="NCBI Taxonomy" id="3197"/>
    <lineage>
        <taxon>Eukaryota</taxon>
        <taxon>Viridiplantae</taxon>
        <taxon>Streptophyta</taxon>
        <taxon>Embryophyta</taxon>
        <taxon>Marchantiophyta</taxon>
        <taxon>Marchantiopsida</taxon>
        <taxon>Marchantiidae</taxon>
        <taxon>Marchantiales</taxon>
        <taxon>Marchantiaceae</taxon>
        <taxon>Marchantia</taxon>
    </lineage>
</organism>
<evidence type="ECO:0000313" key="1">
    <source>
        <dbReference type="EMBL" id="PTQ30226.1"/>
    </source>
</evidence>
<dbReference type="AlphaFoldDB" id="A0A2R6W8N5"/>
<dbReference type="EMBL" id="KZ772799">
    <property type="protein sequence ID" value="PTQ30226.1"/>
    <property type="molecule type" value="Genomic_DNA"/>
</dbReference>
<accession>A0A2R6W8N5</accession>